<keyword evidence="5 8" id="KW-0822">Tryptophan biosynthesis</keyword>
<dbReference type="EC" id="4.1.1.48" evidence="8"/>
<dbReference type="NCBIfam" id="NF001373">
    <property type="entry name" value="PRK00278.1-6"/>
    <property type="match status" value="1"/>
</dbReference>
<keyword evidence="4 8" id="KW-0210">Decarboxylase</keyword>
<organism evidence="10 11">
    <name type="scientific">Spiribacter aquaticus</name>
    <dbReference type="NCBI Taxonomy" id="1935996"/>
    <lineage>
        <taxon>Bacteria</taxon>
        <taxon>Pseudomonadati</taxon>
        <taxon>Pseudomonadota</taxon>
        <taxon>Gammaproteobacteria</taxon>
        <taxon>Chromatiales</taxon>
        <taxon>Ectothiorhodospiraceae</taxon>
        <taxon>Spiribacter</taxon>
    </lineage>
</organism>
<keyword evidence="11" id="KW-1185">Reference proteome</keyword>
<dbReference type="GO" id="GO:0004425">
    <property type="term" value="F:indole-3-glycerol-phosphate synthase activity"/>
    <property type="evidence" value="ECO:0007669"/>
    <property type="project" value="UniProtKB-UniRule"/>
</dbReference>
<proteinExistence type="inferred from homology"/>
<evidence type="ECO:0000256" key="8">
    <source>
        <dbReference type="HAMAP-Rule" id="MF_00134"/>
    </source>
</evidence>
<dbReference type="InterPro" id="IPR013798">
    <property type="entry name" value="Indole-3-glycerol_P_synth_dom"/>
</dbReference>
<reference evidence="10 11" key="1">
    <citation type="submission" date="2019-07" db="EMBL/GenBank/DDBJ databases">
        <title>Reclasification of Spiribacter aquaticus.</title>
        <authorList>
            <person name="Leon M.J."/>
            <person name="Sanchez-Porro C."/>
            <person name="Ventosa A."/>
        </authorList>
    </citation>
    <scope>NUCLEOTIDE SEQUENCE [LARGE SCALE GENOMIC DNA]</scope>
    <source>
        <strain evidence="10 11">SP30</strain>
    </source>
</reference>
<evidence type="ECO:0000313" key="10">
    <source>
        <dbReference type="EMBL" id="TVO66650.1"/>
    </source>
</evidence>
<dbReference type="HAMAP" id="MF_00134_A">
    <property type="entry name" value="IGPS_A"/>
    <property type="match status" value="1"/>
</dbReference>
<dbReference type="CDD" id="cd00331">
    <property type="entry name" value="IGPS"/>
    <property type="match status" value="1"/>
</dbReference>
<dbReference type="Proteomes" id="UP000316688">
    <property type="component" value="Unassembled WGS sequence"/>
</dbReference>
<dbReference type="SUPFAM" id="SSF51366">
    <property type="entry name" value="Ribulose-phoshate binding barrel"/>
    <property type="match status" value="1"/>
</dbReference>
<evidence type="ECO:0000256" key="6">
    <source>
        <dbReference type="ARBA" id="ARBA00023141"/>
    </source>
</evidence>
<dbReference type="InterPro" id="IPR001468">
    <property type="entry name" value="Indole-3-GlycerolPSynthase_CS"/>
</dbReference>
<sequence>MSAGPDTPDILRRIMARKAESVAERQHQVSATALEARLGEAPPVRGFRAALEARIGAGHAGVIAEVKKASPSKGVLREAFDPAAIARSYEHGGAACLSVLTESAFFQGADAHLEQARAACRCPVIRKDFLFDDYQVLEARVLGADCILLIVAALDDARLRGLHDQARALGMDVLVEVHDAAELDRALALDTDLIGINNRDLRTFETTLETTARLAPAVPDHVRLVTESGIHHRDDVSAMRARGIDAFLVGEAFMRADSPGDQLAALFG</sequence>
<comment type="catalytic activity">
    <reaction evidence="1 8">
        <text>1-(2-carboxyphenylamino)-1-deoxy-D-ribulose 5-phosphate + H(+) = (1S,2R)-1-C-(indol-3-yl)glycerol 3-phosphate + CO2 + H2O</text>
        <dbReference type="Rhea" id="RHEA:23476"/>
        <dbReference type="ChEBI" id="CHEBI:15377"/>
        <dbReference type="ChEBI" id="CHEBI:15378"/>
        <dbReference type="ChEBI" id="CHEBI:16526"/>
        <dbReference type="ChEBI" id="CHEBI:58613"/>
        <dbReference type="ChEBI" id="CHEBI:58866"/>
        <dbReference type="EC" id="4.1.1.48"/>
    </reaction>
</comment>
<dbReference type="InterPro" id="IPR013785">
    <property type="entry name" value="Aldolase_TIM"/>
</dbReference>
<evidence type="ECO:0000313" key="11">
    <source>
        <dbReference type="Proteomes" id="UP000316688"/>
    </source>
</evidence>
<evidence type="ECO:0000259" key="9">
    <source>
        <dbReference type="Pfam" id="PF00218"/>
    </source>
</evidence>
<dbReference type="PANTHER" id="PTHR22854:SF2">
    <property type="entry name" value="INDOLE-3-GLYCEROL-PHOSPHATE SYNTHASE"/>
    <property type="match status" value="1"/>
</dbReference>
<evidence type="ECO:0000256" key="5">
    <source>
        <dbReference type="ARBA" id="ARBA00022822"/>
    </source>
</evidence>
<accession>A0A557RN94</accession>
<evidence type="ECO:0000256" key="7">
    <source>
        <dbReference type="ARBA" id="ARBA00023239"/>
    </source>
</evidence>
<keyword evidence="3 8" id="KW-0028">Amino-acid biosynthesis</keyword>
<dbReference type="PANTHER" id="PTHR22854">
    <property type="entry name" value="TRYPTOPHAN BIOSYNTHESIS PROTEIN"/>
    <property type="match status" value="1"/>
</dbReference>
<feature type="domain" description="Indole-3-glycerol phosphate synthase" evidence="9">
    <location>
        <begin position="11"/>
        <end position="262"/>
    </location>
</feature>
<dbReference type="Pfam" id="PF00218">
    <property type="entry name" value="IGPS"/>
    <property type="match status" value="1"/>
</dbReference>
<dbReference type="InterPro" id="IPR045186">
    <property type="entry name" value="Indole-3-glycerol_P_synth"/>
</dbReference>
<name>A0A557RN94_9GAMM</name>
<dbReference type="RefSeq" id="WP_144347143.1">
    <property type="nucleotide sequence ID" value="NZ_VMKP01000001.1"/>
</dbReference>
<keyword evidence="7 8" id="KW-0456">Lyase</keyword>
<dbReference type="AlphaFoldDB" id="A0A557RN94"/>
<dbReference type="GO" id="GO:0000162">
    <property type="term" value="P:L-tryptophan biosynthetic process"/>
    <property type="evidence" value="ECO:0007669"/>
    <property type="project" value="UniProtKB-UniRule"/>
</dbReference>
<dbReference type="Gene3D" id="3.20.20.70">
    <property type="entry name" value="Aldolase class I"/>
    <property type="match status" value="1"/>
</dbReference>
<protein>
    <recommendedName>
        <fullName evidence="8">Indole-3-glycerol phosphate synthase</fullName>
        <shortName evidence="8">IGPS</shortName>
        <ecNumber evidence="8">4.1.1.48</ecNumber>
    </recommendedName>
</protein>
<evidence type="ECO:0000256" key="4">
    <source>
        <dbReference type="ARBA" id="ARBA00022793"/>
    </source>
</evidence>
<dbReference type="NCBIfam" id="NF001377">
    <property type="entry name" value="PRK00278.2-4"/>
    <property type="match status" value="1"/>
</dbReference>
<dbReference type="UniPathway" id="UPA00035">
    <property type="reaction ID" value="UER00043"/>
</dbReference>
<keyword evidence="6 8" id="KW-0057">Aromatic amino acid biosynthesis</keyword>
<dbReference type="HAMAP" id="MF_00134_B">
    <property type="entry name" value="IGPS_B"/>
    <property type="match status" value="1"/>
</dbReference>
<dbReference type="PROSITE" id="PS00614">
    <property type="entry name" value="IGPS"/>
    <property type="match status" value="1"/>
</dbReference>
<comment type="caution">
    <text evidence="10">The sequence shown here is derived from an EMBL/GenBank/DDBJ whole genome shotgun (WGS) entry which is preliminary data.</text>
</comment>
<dbReference type="GO" id="GO:0004640">
    <property type="term" value="F:phosphoribosylanthranilate isomerase activity"/>
    <property type="evidence" value="ECO:0007669"/>
    <property type="project" value="TreeGrafter"/>
</dbReference>
<dbReference type="FunFam" id="3.20.20.70:FF:000024">
    <property type="entry name" value="Indole-3-glycerol phosphate synthase"/>
    <property type="match status" value="1"/>
</dbReference>
<dbReference type="EMBL" id="VMKP01000001">
    <property type="protein sequence ID" value="TVO66650.1"/>
    <property type="molecule type" value="Genomic_DNA"/>
</dbReference>
<evidence type="ECO:0000256" key="1">
    <source>
        <dbReference type="ARBA" id="ARBA00001633"/>
    </source>
</evidence>
<dbReference type="NCBIfam" id="NF001370">
    <property type="entry name" value="PRK00278.1-2"/>
    <property type="match status" value="1"/>
</dbReference>
<evidence type="ECO:0000256" key="3">
    <source>
        <dbReference type="ARBA" id="ARBA00022605"/>
    </source>
</evidence>
<comment type="pathway">
    <text evidence="2 8">Amino-acid biosynthesis; L-tryptophan biosynthesis; L-tryptophan from chorismate: step 4/5.</text>
</comment>
<dbReference type="InterPro" id="IPR011060">
    <property type="entry name" value="RibuloseP-bd_barrel"/>
</dbReference>
<comment type="similarity">
    <text evidence="8">Belongs to the TrpC family.</text>
</comment>
<evidence type="ECO:0000256" key="2">
    <source>
        <dbReference type="ARBA" id="ARBA00004696"/>
    </source>
</evidence>
<gene>
    <name evidence="8 10" type="primary">trpC</name>
    <name evidence="10" type="ORF">FPL11_02905</name>
</gene>